<evidence type="ECO:0000313" key="3">
    <source>
        <dbReference type="Proteomes" id="UP000528555"/>
    </source>
</evidence>
<dbReference type="EMBL" id="JAAIUO010000002">
    <property type="protein sequence ID" value="NSK14173.1"/>
    <property type="molecule type" value="Genomic_DNA"/>
</dbReference>
<dbReference type="AlphaFoldDB" id="A0A850HGT1"/>
<evidence type="ECO:0000313" key="2">
    <source>
        <dbReference type="EMBL" id="NVH57740.1"/>
    </source>
</evidence>
<accession>A0A850HGT1</accession>
<name>A0A850HGT1_9FIRM</name>
<dbReference type="OrthoDB" id="1645754at2"/>
<organism evidence="2 3">
    <name type="scientific">Dorea phocaeensis</name>
    <dbReference type="NCBI Taxonomy" id="2040291"/>
    <lineage>
        <taxon>Bacteria</taxon>
        <taxon>Bacillati</taxon>
        <taxon>Bacillota</taxon>
        <taxon>Clostridia</taxon>
        <taxon>Lachnospirales</taxon>
        <taxon>Lachnospiraceae</taxon>
        <taxon>Dorea</taxon>
    </lineage>
</organism>
<dbReference type="RefSeq" id="WP_101695530.1">
    <property type="nucleotide sequence ID" value="NZ_JAAITX010000002.1"/>
</dbReference>
<reference evidence="3 4" key="1">
    <citation type="journal article" date="2020" name="Cell Host Microbe">
        <title>Functional and Genomic Variation between Human-Derived Isolates of Lachnospiraceae Reveals Inter- and Intra-Species Diversity.</title>
        <authorList>
            <person name="Sorbara M.T."/>
            <person name="Littmann E.R."/>
            <person name="Fontana E."/>
            <person name="Moody T.U."/>
            <person name="Kohout C.E."/>
            <person name="Gjonbalaj M."/>
            <person name="Eaton V."/>
            <person name="Seok R."/>
            <person name="Leiner I.M."/>
            <person name="Pamer E.G."/>
        </authorList>
    </citation>
    <scope>NUCLEOTIDE SEQUENCE [LARGE SCALE GENOMIC DNA]</scope>
    <source>
        <strain evidence="2 3">MSK.17.11</strain>
        <strain evidence="1 4">MSK.17.38</strain>
    </source>
</reference>
<evidence type="ECO:0000313" key="1">
    <source>
        <dbReference type="EMBL" id="NSK14173.1"/>
    </source>
</evidence>
<gene>
    <name evidence="2" type="ORF">G5A66_03540</name>
    <name evidence="1" type="ORF">G5A75_04660</name>
</gene>
<comment type="caution">
    <text evidence="2">The sequence shown here is derived from an EMBL/GenBank/DDBJ whole genome shotgun (WGS) entry which is preliminary data.</text>
</comment>
<evidence type="ECO:0000313" key="4">
    <source>
        <dbReference type="Proteomes" id="UP000701680"/>
    </source>
</evidence>
<keyword evidence="3" id="KW-1185">Reference proteome</keyword>
<dbReference type="Proteomes" id="UP000701680">
    <property type="component" value="Unassembled WGS sequence"/>
</dbReference>
<sequence length="127" mass="15416">MHQQEVEYFAFLLFCGKKDRELLMGQRRMTFGEFERLVYLTEFLGFDAYSFKLWNQYAQEFERELQEVQSREMDGEENGVLVSEFFREREEDRQQKWIEEFFGNVPDKRGRQQLGEILEELHPGIAL</sequence>
<dbReference type="EMBL" id="JAAITX010000002">
    <property type="protein sequence ID" value="NVH57740.1"/>
    <property type="molecule type" value="Genomic_DNA"/>
</dbReference>
<dbReference type="Proteomes" id="UP000528555">
    <property type="component" value="Unassembled WGS sequence"/>
</dbReference>
<proteinExistence type="predicted"/>
<reference evidence="2" key="2">
    <citation type="submission" date="2020-02" db="EMBL/GenBank/DDBJ databases">
        <authorList>
            <person name="Littmann E."/>
            <person name="Sorbara M."/>
        </authorList>
    </citation>
    <scope>NUCLEOTIDE SEQUENCE</scope>
    <source>
        <strain evidence="2">MSK.17.11</strain>
        <strain evidence="1">MSK.17.38</strain>
    </source>
</reference>
<protein>
    <submittedName>
        <fullName evidence="2">Uncharacterized protein</fullName>
    </submittedName>
</protein>